<protein>
    <submittedName>
        <fullName evidence="2">Hypothetical_protein</fullName>
    </submittedName>
</protein>
<proteinExistence type="predicted"/>
<evidence type="ECO:0000313" key="1">
    <source>
        <dbReference type="EMBL" id="CAI9967193.1"/>
    </source>
</evidence>
<dbReference type="EMBL" id="CAXDID020000689">
    <property type="protein sequence ID" value="CAL6110472.1"/>
    <property type="molecule type" value="Genomic_DNA"/>
</dbReference>
<evidence type="ECO:0000313" key="2">
    <source>
        <dbReference type="EMBL" id="CAL6110472.1"/>
    </source>
</evidence>
<gene>
    <name evidence="1" type="ORF">HINF_LOCUS54838</name>
    <name evidence="2" type="ORF">HINF_LOCUS75936</name>
</gene>
<dbReference type="Proteomes" id="UP001642409">
    <property type="component" value="Unassembled WGS sequence"/>
</dbReference>
<dbReference type="EMBL" id="CATOUU010001016">
    <property type="protein sequence ID" value="CAI9967193.1"/>
    <property type="molecule type" value="Genomic_DNA"/>
</dbReference>
<reference evidence="1" key="1">
    <citation type="submission" date="2023-06" db="EMBL/GenBank/DDBJ databases">
        <authorList>
            <person name="Kurt Z."/>
        </authorList>
    </citation>
    <scope>NUCLEOTIDE SEQUENCE</scope>
</reference>
<keyword evidence="3" id="KW-1185">Reference proteome</keyword>
<evidence type="ECO:0000313" key="3">
    <source>
        <dbReference type="Proteomes" id="UP001642409"/>
    </source>
</evidence>
<accession>A0AA86R073</accession>
<dbReference type="AlphaFoldDB" id="A0AA86R073"/>
<sequence length="248" mass="29434">MNSILNESNLISAIQISMNLTNQDASYVIYRAMVLSDAMFNLLLGQLQLDFNVKLKVIHETFIKISKKYLYNVKQRHTQTISLQKSQSTEPISEQKSLINSKSTNTKIQITQIDAVPLSIFKQQFAQAIKTEMMSLENTSDKMTDKQRCQFLTNYFKSHSQSMFWDRVHNIIPYKTKLQLKQYFQKSFSQCQYEEINDVHKRRIRELTRLMSHNKPSEIVDRFCNEIGKEVYFRRQVIMFILYLQRKM</sequence>
<comment type="caution">
    <text evidence="1">The sequence shown here is derived from an EMBL/GenBank/DDBJ whole genome shotgun (WGS) entry which is preliminary data.</text>
</comment>
<organism evidence="1">
    <name type="scientific">Hexamita inflata</name>
    <dbReference type="NCBI Taxonomy" id="28002"/>
    <lineage>
        <taxon>Eukaryota</taxon>
        <taxon>Metamonada</taxon>
        <taxon>Diplomonadida</taxon>
        <taxon>Hexamitidae</taxon>
        <taxon>Hexamitinae</taxon>
        <taxon>Hexamita</taxon>
    </lineage>
</organism>
<reference evidence="2 3" key="2">
    <citation type="submission" date="2024-07" db="EMBL/GenBank/DDBJ databases">
        <authorList>
            <person name="Akdeniz Z."/>
        </authorList>
    </citation>
    <scope>NUCLEOTIDE SEQUENCE [LARGE SCALE GENOMIC DNA]</scope>
</reference>
<name>A0AA86R073_9EUKA</name>